<protein>
    <recommendedName>
        <fullName evidence="1">VOC domain-containing protein</fullName>
    </recommendedName>
</protein>
<sequence>MLADSRVSAVLPVVDLERARKFYEEKLGLQAGDAPGGVMFECGHGSQLVLYHRDSPTKADHTAAGWEVDDVEKVVKDLREKGVVFEQYEMTDEQGIATMGGVKGAWFKDSEGNILSVVQFE</sequence>
<reference evidence="2" key="1">
    <citation type="submission" date="2018-05" db="EMBL/GenBank/DDBJ databases">
        <authorList>
            <person name="Lanie J.A."/>
            <person name="Ng W.-L."/>
            <person name="Kazmierczak K.M."/>
            <person name="Andrzejewski T.M."/>
            <person name="Davidsen T.M."/>
            <person name="Wayne K.J."/>
            <person name="Tettelin H."/>
            <person name="Glass J.I."/>
            <person name="Rusch D."/>
            <person name="Podicherti R."/>
            <person name="Tsui H.-C.T."/>
            <person name="Winkler M.E."/>
        </authorList>
    </citation>
    <scope>NUCLEOTIDE SEQUENCE</scope>
</reference>
<dbReference type="InterPro" id="IPR004360">
    <property type="entry name" value="Glyas_Fos-R_dOase_dom"/>
</dbReference>
<dbReference type="InterPro" id="IPR037523">
    <property type="entry name" value="VOC_core"/>
</dbReference>
<evidence type="ECO:0000259" key="1">
    <source>
        <dbReference type="PROSITE" id="PS51819"/>
    </source>
</evidence>
<dbReference type="InterPro" id="IPR029068">
    <property type="entry name" value="Glyas_Bleomycin-R_OHBP_Dase"/>
</dbReference>
<dbReference type="AlphaFoldDB" id="A0A381RXB3"/>
<accession>A0A381RXB3</accession>
<dbReference type="Gene3D" id="3.10.180.10">
    <property type="entry name" value="2,3-Dihydroxybiphenyl 1,2-Dioxygenase, domain 1"/>
    <property type="match status" value="1"/>
</dbReference>
<evidence type="ECO:0000313" key="2">
    <source>
        <dbReference type="EMBL" id="SUZ96470.1"/>
    </source>
</evidence>
<dbReference type="CDD" id="cd06587">
    <property type="entry name" value="VOC"/>
    <property type="match status" value="1"/>
</dbReference>
<dbReference type="SUPFAM" id="SSF54593">
    <property type="entry name" value="Glyoxalase/Bleomycin resistance protein/Dihydroxybiphenyl dioxygenase"/>
    <property type="match status" value="1"/>
</dbReference>
<feature type="domain" description="VOC" evidence="1">
    <location>
        <begin position="5"/>
        <end position="120"/>
    </location>
</feature>
<proteinExistence type="predicted"/>
<gene>
    <name evidence="2" type="ORF">METZ01_LOCUS49324</name>
</gene>
<name>A0A381RXB3_9ZZZZ</name>
<dbReference type="Pfam" id="PF00903">
    <property type="entry name" value="Glyoxalase"/>
    <property type="match status" value="1"/>
</dbReference>
<dbReference type="PROSITE" id="PS51819">
    <property type="entry name" value="VOC"/>
    <property type="match status" value="1"/>
</dbReference>
<organism evidence="2">
    <name type="scientific">marine metagenome</name>
    <dbReference type="NCBI Taxonomy" id="408172"/>
    <lineage>
        <taxon>unclassified sequences</taxon>
        <taxon>metagenomes</taxon>
        <taxon>ecological metagenomes</taxon>
    </lineage>
</organism>
<dbReference type="EMBL" id="UINC01002419">
    <property type="protein sequence ID" value="SUZ96470.1"/>
    <property type="molecule type" value="Genomic_DNA"/>
</dbReference>